<evidence type="ECO:0000256" key="5">
    <source>
        <dbReference type="ARBA" id="ARBA00023136"/>
    </source>
</evidence>
<keyword evidence="6 7" id="KW-0998">Cell outer membrane</keyword>
<feature type="chain" id="PRO_5032310318" evidence="8">
    <location>
        <begin position="26"/>
        <end position="1070"/>
    </location>
</feature>
<dbReference type="Pfam" id="PF13715">
    <property type="entry name" value="CarbopepD_reg_2"/>
    <property type="match status" value="1"/>
</dbReference>
<dbReference type="FunFam" id="2.170.130.10:FF:000003">
    <property type="entry name" value="SusC/RagA family TonB-linked outer membrane protein"/>
    <property type="match status" value="1"/>
</dbReference>
<dbReference type="Proteomes" id="UP000576209">
    <property type="component" value="Unassembled WGS sequence"/>
</dbReference>
<keyword evidence="2 7" id="KW-0813">Transport</keyword>
<evidence type="ECO:0000313" key="10">
    <source>
        <dbReference type="EMBL" id="MBB4077956.1"/>
    </source>
</evidence>
<dbReference type="AlphaFoldDB" id="A0A840EAC6"/>
<comment type="subcellular location">
    <subcellularLocation>
        <location evidence="1 7">Cell outer membrane</location>
        <topology evidence="1 7">Multi-pass membrane protein</topology>
    </subcellularLocation>
</comment>
<dbReference type="InterPro" id="IPR037066">
    <property type="entry name" value="Plug_dom_sf"/>
</dbReference>
<proteinExistence type="inferred from homology"/>
<dbReference type="InterPro" id="IPR023997">
    <property type="entry name" value="TonB-dep_OMP_SusC/RagA_CS"/>
</dbReference>
<reference evidence="10 11" key="1">
    <citation type="submission" date="2020-08" db="EMBL/GenBank/DDBJ databases">
        <title>Genomic Encyclopedia of Type Strains, Phase IV (KMG-IV): sequencing the most valuable type-strain genomes for metagenomic binning, comparative biology and taxonomic classification.</title>
        <authorList>
            <person name="Goeker M."/>
        </authorList>
    </citation>
    <scope>NUCLEOTIDE SEQUENCE [LARGE SCALE GENOMIC DNA]</scope>
    <source>
        <strain evidence="10 11">DSM 105137</strain>
    </source>
</reference>
<dbReference type="GO" id="GO:0015344">
    <property type="term" value="F:siderophore uptake transmembrane transporter activity"/>
    <property type="evidence" value="ECO:0007669"/>
    <property type="project" value="TreeGrafter"/>
</dbReference>
<dbReference type="RefSeq" id="WP_183494191.1">
    <property type="nucleotide sequence ID" value="NZ_JACIFF010000001.1"/>
</dbReference>
<dbReference type="InterPro" id="IPR039426">
    <property type="entry name" value="TonB-dep_rcpt-like"/>
</dbReference>
<sequence length="1070" mass="117578">MKQFNFLIRGILTAAIFLISLAVTAQTRTISGTLTDESSGDPLIGASILVKGTTRGTVTDFDGNYTIEAADNETLVISYTGYATREVQVGMNDNISMGLASGELLDEVVVVAYGKQKKATVTGAVVALEGGALERSPSVNLGASLAGRLPGVVVIQTSGEPGADDAQINIRGQNTLGNSSPLIVIDGIPDREGGLSRLNPQDIESISVLKDASAAIYGARAANGAILVTTKRGTTGKPTISYDFNQGWAQPTTVPEMSNAVEYATIMNELPIYQSIPVDEWGAAWEAIQTTGTYDSPTDGVGTLNANYSPEAVRLHGEGSDPWGYPDTDWFGDAFQTWAPQGRHNLQVNGGTENLRYLASLGYTTQDAFYKNTATKYKQYNFRINLDADINDYITTSLGMMVRREDRRFPTESAGSIFRMLMRGRPTEPEVWPNGLPGPDIENGQNPYVITTNATGYQDNPTDYIQTNGSINLTNPWIEGLALNLSAAVDHSNESNKRWQTPWKLYYWDRVSYEADGVTPLLEGATRSNFTDPRLRQGNNTTLNTNLSARLNYDAEIGSGHSLGLMVGVTRETYEGEGYFAYRRNYISTAVDQLFAGGSLNQDTGGSGYNRARLGYYGRAQYDYQDKYLVEFIFRYDGSYIFPEQDRFGFFPGILAGWNVTSEDFFNVPGVDLLKLRASYGQMGNDQVFFDSNGNGVADPDELQEYAFLSTYGFGSYPINGVVETTLQEQLLANPSFTWERANNLNFGIDAVLFGNRVDVTLEYFRNLRTQILIQETGSTPSSSGINSLLPPVNAGEVENKGFEYNLGYNSNAGNAFKYRFGINGGYAKNKVLFMSEIPGAPEYQLQEGKPIGAYLVYESDGVFRDQQEINNNELDYSAVTGQLLPGDMKFKDINGDGIIDGDDRVRIDDNGTPTFNFGANLSASYKGFDLSMLFQGARGSSLRVQTESGDIGNYLKYSYQNRWSIDNPSSTDPRLASRGDTYYTGGNYGNNTYWLFSKNYVRLKNAEIGYTLPTNLVGKLPIRSLRAYVNGYNLITFDSLDFFDPEATNSGGVYYPQTRVINVGFNITL</sequence>
<evidence type="ECO:0000256" key="3">
    <source>
        <dbReference type="ARBA" id="ARBA00022452"/>
    </source>
</evidence>
<evidence type="ECO:0000256" key="1">
    <source>
        <dbReference type="ARBA" id="ARBA00004571"/>
    </source>
</evidence>
<dbReference type="PANTHER" id="PTHR30069:SF46">
    <property type="entry name" value="OAR PROTEIN"/>
    <property type="match status" value="1"/>
</dbReference>
<protein>
    <submittedName>
        <fullName evidence="10">TonB-linked SusC/RagA family outer membrane protein</fullName>
    </submittedName>
</protein>
<dbReference type="FunFam" id="2.60.40.1120:FF:000003">
    <property type="entry name" value="Outer membrane protein Omp121"/>
    <property type="match status" value="1"/>
</dbReference>
<evidence type="ECO:0000256" key="7">
    <source>
        <dbReference type="PROSITE-ProRule" id="PRU01360"/>
    </source>
</evidence>
<evidence type="ECO:0000256" key="6">
    <source>
        <dbReference type="ARBA" id="ARBA00023237"/>
    </source>
</evidence>
<dbReference type="InterPro" id="IPR023996">
    <property type="entry name" value="TonB-dep_OMP_SusC/RagA"/>
</dbReference>
<gene>
    <name evidence="10" type="ORF">GGR28_000557</name>
</gene>
<accession>A0A840EAC6</accession>
<dbReference type="InterPro" id="IPR008969">
    <property type="entry name" value="CarboxyPept-like_regulatory"/>
</dbReference>
<dbReference type="NCBIfam" id="TIGR04056">
    <property type="entry name" value="OMP_RagA_SusC"/>
    <property type="match status" value="1"/>
</dbReference>
<dbReference type="InterPro" id="IPR036942">
    <property type="entry name" value="Beta-barrel_TonB_sf"/>
</dbReference>
<dbReference type="InterPro" id="IPR012910">
    <property type="entry name" value="Plug_dom"/>
</dbReference>
<organism evidence="10 11">
    <name type="scientific">Neolewinella aquimaris</name>
    <dbReference type="NCBI Taxonomy" id="1835722"/>
    <lineage>
        <taxon>Bacteria</taxon>
        <taxon>Pseudomonadati</taxon>
        <taxon>Bacteroidota</taxon>
        <taxon>Saprospiria</taxon>
        <taxon>Saprospirales</taxon>
        <taxon>Lewinellaceae</taxon>
        <taxon>Neolewinella</taxon>
    </lineage>
</organism>
<dbReference type="Gene3D" id="2.40.170.20">
    <property type="entry name" value="TonB-dependent receptor, beta-barrel domain"/>
    <property type="match status" value="1"/>
</dbReference>
<keyword evidence="5 7" id="KW-0472">Membrane</keyword>
<keyword evidence="3 7" id="KW-1134">Transmembrane beta strand</keyword>
<dbReference type="NCBIfam" id="TIGR04057">
    <property type="entry name" value="SusC_RagA_signa"/>
    <property type="match status" value="1"/>
</dbReference>
<evidence type="ECO:0000256" key="2">
    <source>
        <dbReference type="ARBA" id="ARBA00022448"/>
    </source>
</evidence>
<evidence type="ECO:0000313" key="11">
    <source>
        <dbReference type="Proteomes" id="UP000576209"/>
    </source>
</evidence>
<evidence type="ECO:0000259" key="9">
    <source>
        <dbReference type="Pfam" id="PF07715"/>
    </source>
</evidence>
<keyword evidence="11" id="KW-1185">Reference proteome</keyword>
<evidence type="ECO:0000256" key="8">
    <source>
        <dbReference type="SAM" id="SignalP"/>
    </source>
</evidence>
<keyword evidence="8" id="KW-0732">Signal</keyword>
<feature type="signal peptide" evidence="8">
    <location>
        <begin position="1"/>
        <end position="25"/>
    </location>
</feature>
<dbReference type="GO" id="GO:0044718">
    <property type="term" value="P:siderophore transmembrane transport"/>
    <property type="evidence" value="ECO:0007669"/>
    <property type="project" value="TreeGrafter"/>
</dbReference>
<dbReference type="SUPFAM" id="SSF56935">
    <property type="entry name" value="Porins"/>
    <property type="match status" value="1"/>
</dbReference>
<keyword evidence="4 7" id="KW-0812">Transmembrane</keyword>
<dbReference type="EMBL" id="JACIFF010000001">
    <property type="protein sequence ID" value="MBB4077956.1"/>
    <property type="molecule type" value="Genomic_DNA"/>
</dbReference>
<name>A0A840EAC6_9BACT</name>
<dbReference type="Gene3D" id="2.60.40.1120">
    <property type="entry name" value="Carboxypeptidase-like, regulatory domain"/>
    <property type="match status" value="1"/>
</dbReference>
<evidence type="ECO:0000256" key="4">
    <source>
        <dbReference type="ARBA" id="ARBA00022692"/>
    </source>
</evidence>
<dbReference type="PANTHER" id="PTHR30069">
    <property type="entry name" value="TONB-DEPENDENT OUTER MEMBRANE RECEPTOR"/>
    <property type="match status" value="1"/>
</dbReference>
<dbReference type="Pfam" id="PF07715">
    <property type="entry name" value="Plug"/>
    <property type="match status" value="1"/>
</dbReference>
<dbReference type="PROSITE" id="PS52016">
    <property type="entry name" value="TONB_DEPENDENT_REC_3"/>
    <property type="match status" value="1"/>
</dbReference>
<dbReference type="GO" id="GO:0009279">
    <property type="term" value="C:cell outer membrane"/>
    <property type="evidence" value="ECO:0007669"/>
    <property type="project" value="UniProtKB-SubCell"/>
</dbReference>
<dbReference type="Gene3D" id="2.170.130.10">
    <property type="entry name" value="TonB-dependent receptor, plug domain"/>
    <property type="match status" value="1"/>
</dbReference>
<comment type="similarity">
    <text evidence="7">Belongs to the TonB-dependent receptor family.</text>
</comment>
<feature type="domain" description="TonB-dependent receptor plug" evidence="9">
    <location>
        <begin position="118"/>
        <end position="225"/>
    </location>
</feature>
<comment type="caution">
    <text evidence="10">The sequence shown here is derived from an EMBL/GenBank/DDBJ whole genome shotgun (WGS) entry which is preliminary data.</text>
</comment>
<dbReference type="SUPFAM" id="SSF49464">
    <property type="entry name" value="Carboxypeptidase regulatory domain-like"/>
    <property type="match status" value="1"/>
</dbReference>